<gene>
    <name evidence="1" type="ORF">OF122_13480</name>
</gene>
<dbReference type="SUPFAM" id="SSF55144">
    <property type="entry name" value="LigT-like"/>
    <property type="match status" value="1"/>
</dbReference>
<evidence type="ECO:0000313" key="2">
    <source>
        <dbReference type="Proteomes" id="UP001163882"/>
    </source>
</evidence>
<dbReference type="GO" id="GO:0016874">
    <property type="term" value="F:ligase activity"/>
    <property type="evidence" value="ECO:0007669"/>
    <property type="project" value="UniProtKB-KW"/>
</dbReference>
<keyword evidence="2" id="KW-1185">Reference proteome</keyword>
<protein>
    <submittedName>
        <fullName evidence="1">2'-5' RNA ligase family protein</fullName>
    </submittedName>
</protein>
<proteinExistence type="predicted"/>
<keyword evidence="1" id="KW-0436">Ligase</keyword>
<organism evidence="1 2">
    <name type="scientific">Pelagibacterium flavum</name>
    <dbReference type="NCBI Taxonomy" id="2984530"/>
    <lineage>
        <taxon>Bacteria</taxon>
        <taxon>Pseudomonadati</taxon>
        <taxon>Pseudomonadota</taxon>
        <taxon>Alphaproteobacteria</taxon>
        <taxon>Hyphomicrobiales</taxon>
        <taxon>Devosiaceae</taxon>
        <taxon>Pelagibacterium</taxon>
    </lineage>
</organism>
<dbReference type="EMBL" id="CP107716">
    <property type="protein sequence ID" value="UYQ71066.1"/>
    <property type="molecule type" value="Genomic_DNA"/>
</dbReference>
<name>A0ABY6IKQ7_9HYPH</name>
<sequence>MDAPLLFPQLPLAARPPFYFALRPDVETAARIRTLARNFQKRDEIGGRVYPADRLHLSLCPIGLHGLKRGEVRAAIEVAAEIAAERFTVRFDKTASVRGRGGHCLILRSDLVCTGLDRLATALRRRLTAAGLTVPGGEGAPHLTIIRQTAQTPESVLETPVEWEAGDFVLARLGGSASNDLASWRLGA</sequence>
<dbReference type="Gene3D" id="3.90.1140.10">
    <property type="entry name" value="Cyclic phosphodiesterase"/>
    <property type="match status" value="1"/>
</dbReference>
<reference evidence="1" key="1">
    <citation type="submission" date="2022-10" db="EMBL/GenBank/DDBJ databases">
        <title>YIM 151497 complete genome.</title>
        <authorList>
            <person name="Chen X."/>
        </authorList>
    </citation>
    <scope>NUCLEOTIDE SEQUENCE</scope>
    <source>
        <strain evidence="1">YIM 151497</strain>
    </source>
</reference>
<dbReference type="InterPro" id="IPR009097">
    <property type="entry name" value="Cyclic_Pdiesterase"/>
</dbReference>
<evidence type="ECO:0000313" key="1">
    <source>
        <dbReference type="EMBL" id="UYQ71066.1"/>
    </source>
</evidence>
<dbReference type="RefSeq" id="WP_264224728.1">
    <property type="nucleotide sequence ID" value="NZ_CP107716.1"/>
</dbReference>
<dbReference type="Proteomes" id="UP001163882">
    <property type="component" value="Chromosome"/>
</dbReference>
<accession>A0ABY6IKQ7</accession>
<dbReference type="Pfam" id="PF13563">
    <property type="entry name" value="2_5_RNA_ligase2"/>
    <property type="match status" value="1"/>
</dbReference>